<dbReference type="Proteomes" id="UP000051751">
    <property type="component" value="Unassembled WGS sequence"/>
</dbReference>
<dbReference type="AlphaFoldDB" id="A0A0R2FI41"/>
<accession>A0A0R2FI41</accession>
<evidence type="ECO:0000313" key="4">
    <source>
        <dbReference type="EMBL" id="KRN30916.1"/>
    </source>
</evidence>
<dbReference type="GO" id="GO:0004668">
    <property type="term" value="F:protein-arginine deiminase activity"/>
    <property type="evidence" value="ECO:0007669"/>
    <property type="project" value="InterPro"/>
</dbReference>
<feature type="chain" id="PRO_5009408460" evidence="2">
    <location>
        <begin position="23"/>
        <end position="301"/>
    </location>
</feature>
<proteinExistence type="predicted"/>
<keyword evidence="1" id="KW-0378">Hydrolase</keyword>
<evidence type="ECO:0000313" key="5">
    <source>
        <dbReference type="Proteomes" id="UP000051645"/>
    </source>
</evidence>
<evidence type="ECO:0000256" key="2">
    <source>
        <dbReference type="SAM" id="SignalP"/>
    </source>
</evidence>
<gene>
    <name evidence="3" type="ORF">IV38_GL001662</name>
    <name evidence="4" type="ORF">IV40_GL001553</name>
</gene>
<dbReference type="EMBL" id="JQAZ01000005">
    <property type="protein sequence ID" value="KRN30916.1"/>
    <property type="molecule type" value="Genomic_DNA"/>
</dbReference>
<keyword evidence="5" id="KW-1185">Reference proteome</keyword>
<dbReference type="GO" id="GO:0009446">
    <property type="term" value="P:putrescine biosynthetic process"/>
    <property type="evidence" value="ECO:0007669"/>
    <property type="project" value="InterPro"/>
</dbReference>
<name>A0A0R2FI41_9LACO</name>
<dbReference type="Gene3D" id="3.75.10.10">
    <property type="entry name" value="L-arginine/glycine Amidinotransferase, Chain A"/>
    <property type="match status" value="1"/>
</dbReference>
<reference evidence="5 6" key="1">
    <citation type="journal article" date="2015" name="Genome Announc.">
        <title>Expanding the biotechnology potential of lactobacilli through comparative genomics of 213 strains and associated genera.</title>
        <authorList>
            <person name="Sun Z."/>
            <person name="Harris H.M."/>
            <person name="McCann A."/>
            <person name="Guo C."/>
            <person name="Argimon S."/>
            <person name="Zhang W."/>
            <person name="Yang X."/>
            <person name="Jeffery I.B."/>
            <person name="Cooney J.C."/>
            <person name="Kagawa T.F."/>
            <person name="Liu W."/>
            <person name="Song Y."/>
            <person name="Salvetti E."/>
            <person name="Wrobel A."/>
            <person name="Rasinkangas P."/>
            <person name="Parkhill J."/>
            <person name="Rea M.C."/>
            <person name="O'Sullivan O."/>
            <person name="Ritari J."/>
            <person name="Douillard F.P."/>
            <person name="Paul Ross R."/>
            <person name="Yang R."/>
            <person name="Briner A.E."/>
            <person name="Felis G.E."/>
            <person name="de Vos W.M."/>
            <person name="Barrangou R."/>
            <person name="Klaenhammer T.R."/>
            <person name="Caufield P.W."/>
            <person name="Cui Y."/>
            <person name="Zhang H."/>
            <person name="O'Toole P.W."/>
        </authorList>
    </citation>
    <scope>NUCLEOTIDE SEQUENCE [LARGE SCALE GENOMIC DNA]</scope>
    <source>
        <strain evidence="3 6">ATCC BAA-66</strain>
        <strain evidence="4 5">DSM 13344</strain>
    </source>
</reference>
<dbReference type="Pfam" id="PF04371">
    <property type="entry name" value="PAD_porph"/>
    <property type="match status" value="1"/>
</dbReference>
<dbReference type="EMBL" id="JQAT01000004">
    <property type="protein sequence ID" value="KRN28208.1"/>
    <property type="molecule type" value="Genomic_DNA"/>
</dbReference>
<dbReference type="PANTHER" id="PTHR31377:SF0">
    <property type="entry name" value="AGMATINE DEIMINASE-RELATED"/>
    <property type="match status" value="1"/>
</dbReference>
<organism evidence="3 6">
    <name type="scientific">Lactobacillus selangorensis</name>
    <dbReference type="NCBI Taxonomy" id="81857"/>
    <lineage>
        <taxon>Bacteria</taxon>
        <taxon>Bacillati</taxon>
        <taxon>Bacillota</taxon>
        <taxon>Bacilli</taxon>
        <taxon>Lactobacillales</taxon>
        <taxon>Lactobacillaceae</taxon>
        <taxon>Lactobacillus</taxon>
    </lineage>
</organism>
<evidence type="ECO:0000256" key="1">
    <source>
        <dbReference type="ARBA" id="ARBA00022801"/>
    </source>
</evidence>
<dbReference type="PATRIC" id="fig|81857.3.peg.1673"/>
<dbReference type="PROSITE" id="PS51257">
    <property type="entry name" value="PROKAR_LIPOPROTEIN"/>
    <property type="match status" value="1"/>
</dbReference>
<evidence type="ECO:0000313" key="6">
    <source>
        <dbReference type="Proteomes" id="UP000051751"/>
    </source>
</evidence>
<dbReference type="PANTHER" id="PTHR31377">
    <property type="entry name" value="AGMATINE DEIMINASE-RELATED"/>
    <property type="match status" value="1"/>
</dbReference>
<evidence type="ECO:0000313" key="3">
    <source>
        <dbReference type="EMBL" id="KRN28208.1"/>
    </source>
</evidence>
<sequence length="301" mass="34222">MKRLFSLLYTTLFVFTATGCHAPLPTLFTGLPAQNDTYYKPFKTDIHQFRNAMNSTPVAYGDIWIRDVAPVVTDRLVKFTYAPDYLPARQSRTIDRHFTRWLNEQGFHYQQSDIILDGGNFIYNGQQTAIITTRILKDNPDYSRQGLIKQLKKLLHLETIILINPEPGDVLGHADGQVHFIQPNVLFVGDFENKAAVKKQIRKAAPDLKLVDLPSNYQAAGQYDPTIPSARGLYINMLETDTDLYLPQYGLKTDQQVAKKVARYTHKKIHLVDVKELSTLGGSVNCLTWYCPQKLLPTAIH</sequence>
<feature type="signal peptide" evidence="2">
    <location>
        <begin position="1"/>
        <end position="22"/>
    </location>
</feature>
<dbReference type="SUPFAM" id="SSF55909">
    <property type="entry name" value="Pentein"/>
    <property type="match status" value="1"/>
</dbReference>
<keyword evidence="2" id="KW-0732">Signal</keyword>
<dbReference type="InterPro" id="IPR007466">
    <property type="entry name" value="Peptidyl-Arg-deiminase_porph"/>
</dbReference>
<dbReference type="Proteomes" id="UP000051645">
    <property type="component" value="Unassembled WGS sequence"/>
</dbReference>
<dbReference type="STRING" id="81857.IV38_GL001662"/>
<comment type="caution">
    <text evidence="3">The sequence shown here is derived from an EMBL/GenBank/DDBJ whole genome shotgun (WGS) entry which is preliminary data.</text>
</comment>
<dbReference type="RefSeq" id="WP_082617944.1">
    <property type="nucleotide sequence ID" value="NZ_JQAT01000004.1"/>
</dbReference>
<dbReference type="OrthoDB" id="7871381at2"/>
<protein>
    <submittedName>
        <fullName evidence="3">Peptidyl-arginine deiminase</fullName>
    </submittedName>
</protein>